<comment type="caution">
    <text evidence="4">The sequence shown here is derived from an EMBL/GenBank/DDBJ whole genome shotgun (WGS) entry which is preliminary data.</text>
</comment>
<evidence type="ECO:0000256" key="1">
    <source>
        <dbReference type="ARBA" id="ARBA00004123"/>
    </source>
</evidence>
<sequence>MPRKYRRKIEAPARAAWSEEALCKAFGEMDKGQVGVNEISRRYGIPSRTLRRRYAKKSCEKLTLGKEPETVEVITPSKYLNECSPIPKIPVPLYKRGKQGAAVLNSEEHINPKKAKLKGKAKKHTPDKPRKNNQKSVPKKKRPRFSSESEQEFDESDSDQTKSDKVNTQCRECFDDYASTKSTADWIQCLMCKLWLHEDCTLYGDYCNRCGHKKKLAALKANLAKVNSKNK</sequence>
<dbReference type="Pfam" id="PF05225">
    <property type="entry name" value="HTH_psq"/>
    <property type="match status" value="1"/>
</dbReference>
<reference evidence="4 5" key="1">
    <citation type="journal article" date="2021" name="BMC Biol.">
        <title>Horizontally acquired antibacterial genes associated with adaptive radiation of ladybird beetles.</title>
        <authorList>
            <person name="Li H.S."/>
            <person name="Tang X.F."/>
            <person name="Huang Y.H."/>
            <person name="Xu Z.Y."/>
            <person name="Chen M.L."/>
            <person name="Du X.Y."/>
            <person name="Qiu B.Y."/>
            <person name="Chen P.T."/>
            <person name="Zhang W."/>
            <person name="Slipinski A."/>
            <person name="Escalona H.E."/>
            <person name="Waterhouse R.M."/>
            <person name="Zwick A."/>
            <person name="Pang H."/>
        </authorList>
    </citation>
    <scope>NUCLEOTIDE SEQUENCE [LARGE SCALE GENOMIC DNA]</scope>
    <source>
        <strain evidence="4">SYSU2018</strain>
    </source>
</reference>
<evidence type="ECO:0000256" key="2">
    <source>
        <dbReference type="SAM" id="MobiDB-lite"/>
    </source>
</evidence>
<dbReference type="SUPFAM" id="SSF46689">
    <property type="entry name" value="Homeodomain-like"/>
    <property type="match status" value="1"/>
</dbReference>
<dbReference type="Gene3D" id="1.10.10.60">
    <property type="entry name" value="Homeodomain-like"/>
    <property type="match status" value="1"/>
</dbReference>
<feature type="region of interest" description="Disordered" evidence="2">
    <location>
        <begin position="104"/>
        <end position="163"/>
    </location>
</feature>
<organism evidence="4 5">
    <name type="scientific">Cryptolaemus montrouzieri</name>
    <dbReference type="NCBI Taxonomy" id="559131"/>
    <lineage>
        <taxon>Eukaryota</taxon>
        <taxon>Metazoa</taxon>
        <taxon>Ecdysozoa</taxon>
        <taxon>Arthropoda</taxon>
        <taxon>Hexapoda</taxon>
        <taxon>Insecta</taxon>
        <taxon>Pterygota</taxon>
        <taxon>Neoptera</taxon>
        <taxon>Endopterygota</taxon>
        <taxon>Coleoptera</taxon>
        <taxon>Polyphaga</taxon>
        <taxon>Cucujiformia</taxon>
        <taxon>Coccinelloidea</taxon>
        <taxon>Coccinellidae</taxon>
        <taxon>Scymninae</taxon>
        <taxon>Scymnini</taxon>
        <taxon>Cryptolaemus</taxon>
    </lineage>
</organism>
<dbReference type="InterPro" id="IPR007889">
    <property type="entry name" value="HTH_Psq"/>
</dbReference>
<dbReference type="Proteomes" id="UP001516400">
    <property type="component" value="Unassembled WGS sequence"/>
</dbReference>
<feature type="compositionally biased region" description="Basic residues" evidence="2">
    <location>
        <begin position="131"/>
        <end position="144"/>
    </location>
</feature>
<dbReference type="AlphaFoldDB" id="A0ABD2N8H3"/>
<gene>
    <name evidence="4" type="ORF">HHI36_019805</name>
</gene>
<comment type="subcellular location">
    <subcellularLocation>
        <location evidence="1">Nucleus</location>
    </subcellularLocation>
</comment>
<feature type="compositionally biased region" description="Basic residues" evidence="2">
    <location>
        <begin position="112"/>
        <end position="123"/>
    </location>
</feature>
<feature type="domain" description="HTH psq-type" evidence="3">
    <location>
        <begin position="31"/>
        <end position="54"/>
    </location>
</feature>
<evidence type="ECO:0000259" key="3">
    <source>
        <dbReference type="Pfam" id="PF05225"/>
    </source>
</evidence>
<protein>
    <recommendedName>
        <fullName evidence="3">HTH psq-type domain-containing protein</fullName>
    </recommendedName>
</protein>
<evidence type="ECO:0000313" key="4">
    <source>
        <dbReference type="EMBL" id="KAL3275033.1"/>
    </source>
</evidence>
<dbReference type="EMBL" id="JABFTP020000083">
    <property type="protein sequence ID" value="KAL3275033.1"/>
    <property type="molecule type" value="Genomic_DNA"/>
</dbReference>
<dbReference type="InterPro" id="IPR009057">
    <property type="entry name" value="Homeodomain-like_sf"/>
</dbReference>
<name>A0ABD2N8H3_9CUCU</name>
<keyword evidence="5" id="KW-1185">Reference proteome</keyword>
<proteinExistence type="predicted"/>
<accession>A0ABD2N8H3</accession>
<evidence type="ECO:0000313" key="5">
    <source>
        <dbReference type="Proteomes" id="UP001516400"/>
    </source>
</evidence>
<feature type="compositionally biased region" description="Acidic residues" evidence="2">
    <location>
        <begin position="149"/>
        <end position="158"/>
    </location>
</feature>
<dbReference type="GO" id="GO:0005634">
    <property type="term" value="C:nucleus"/>
    <property type="evidence" value="ECO:0007669"/>
    <property type="project" value="UniProtKB-SubCell"/>
</dbReference>